<feature type="transmembrane region" description="Helical" evidence="1">
    <location>
        <begin position="42"/>
        <end position="63"/>
    </location>
</feature>
<reference evidence="3 4" key="1">
    <citation type="submission" date="2018-10" db="EMBL/GenBank/DDBJ databases">
        <title>Genome sequencing of Mucilaginibacter sp. HYN0043.</title>
        <authorList>
            <person name="Kim M."/>
            <person name="Yi H."/>
        </authorList>
    </citation>
    <scope>NUCLEOTIDE SEQUENCE [LARGE SCALE GENOMIC DNA]</scope>
    <source>
        <strain evidence="3 4">HYN0043</strain>
    </source>
</reference>
<dbReference type="GO" id="GO:0016020">
    <property type="term" value="C:membrane"/>
    <property type="evidence" value="ECO:0007669"/>
    <property type="project" value="InterPro"/>
</dbReference>
<keyword evidence="1" id="KW-0812">Transmembrane</keyword>
<dbReference type="SUPFAM" id="SSF55874">
    <property type="entry name" value="ATPase domain of HSP90 chaperone/DNA topoisomerase II/histidine kinase"/>
    <property type="match status" value="1"/>
</dbReference>
<keyword evidence="3" id="KW-0808">Transferase</keyword>
<dbReference type="KEGG" id="muh:HYN43_022345"/>
<dbReference type="InterPro" id="IPR036890">
    <property type="entry name" value="HATPase_C_sf"/>
</dbReference>
<dbReference type="InterPro" id="IPR050640">
    <property type="entry name" value="Bact_2-comp_sensor_kinase"/>
</dbReference>
<proteinExistence type="predicted"/>
<evidence type="ECO:0000256" key="1">
    <source>
        <dbReference type="SAM" id="Phobius"/>
    </source>
</evidence>
<feature type="transmembrane region" description="Helical" evidence="1">
    <location>
        <begin position="84"/>
        <end position="110"/>
    </location>
</feature>
<accession>A0A494VQL8</accession>
<protein>
    <submittedName>
        <fullName evidence="3">Sensor histidine kinase</fullName>
    </submittedName>
</protein>
<keyword evidence="3" id="KW-0418">Kinase</keyword>
<feature type="transmembrane region" description="Helical" evidence="1">
    <location>
        <begin position="291"/>
        <end position="309"/>
    </location>
</feature>
<sequence>MINNSVTKKLKQQITISLYWKCQLIGWSLAAVYWGLAGYNGYRFDWLFAGLMFVTDVIIYILITHSYRNIVSKRGWKNLDFYPLIIRLIPSVLILGLIYLGVTILKVYYLRVLYFPHYMLSFSDTFSSNWLPVFMAGIRLMAIWLLAYHLYHYSRREINAVKENSRLALTAREMQLNNLSAQLNPHFLFNSLNNIKALIIDDPKSARRAVDLLADLLRNSLYKGDRQLITINEELELVKDYLELEKLRLEERLSYTIGPPDEFQTVLIPRLSIQTLVENAIKHGIAQRKQGGLISIAIVAGNSCLMIVVSNTGCLMPQGEHGLGIQNLNERLQLHYKGKAGFTIGEAKNTVTATIKIPLV</sequence>
<dbReference type="Pfam" id="PF06580">
    <property type="entry name" value="His_kinase"/>
    <property type="match status" value="1"/>
</dbReference>
<feature type="transmembrane region" description="Helical" evidence="1">
    <location>
        <begin position="130"/>
        <end position="151"/>
    </location>
</feature>
<evidence type="ECO:0000313" key="3">
    <source>
        <dbReference type="EMBL" id="AYL97866.1"/>
    </source>
</evidence>
<name>A0A494VQL8_9SPHI</name>
<dbReference type="PANTHER" id="PTHR34220:SF9">
    <property type="entry name" value="SIGNAL TRANSDUCTION HISTIDINE KINASE INTERNAL REGION DOMAIN-CONTAINING PROTEIN"/>
    <property type="match status" value="1"/>
</dbReference>
<dbReference type="OrthoDB" id="9792992at2"/>
<dbReference type="AlphaFoldDB" id="A0A494VQL8"/>
<keyword evidence="1" id="KW-0472">Membrane</keyword>
<feature type="domain" description="Signal transduction histidine kinase internal region" evidence="2">
    <location>
        <begin position="174"/>
        <end position="253"/>
    </location>
</feature>
<keyword evidence="1" id="KW-1133">Transmembrane helix</keyword>
<organism evidence="3 4">
    <name type="scientific">Mucilaginibacter celer</name>
    <dbReference type="NCBI Taxonomy" id="2305508"/>
    <lineage>
        <taxon>Bacteria</taxon>
        <taxon>Pseudomonadati</taxon>
        <taxon>Bacteroidota</taxon>
        <taxon>Sphingobacteriia</taxon>
        <taxon>Sphingobacteriales</taxon>
        <taxon>Sphingobacteriaceae</taxon>
        <taxon>Mucilaginibacter</taxon>
    </lineage>
</organism>
<dbReference type="Proteomes" id="UP000270046">
    <property type="component" value="Chromosome"/>
</dbReference>
<feature type="transmembrane region" description="Helical" evidence="1">
    <location>
        <begin position="18"/>
        <end position="36"/>
    </location>
</feature>
<dbReference type="InterPro" id="IPR010559">
    <property type="entry name" value="Sig_transdc_His_kin_internal"/>
</dbReference>
<keyword evidence="4" id="KW-1185">Reference proteome</keyword>
<dbReference type="GO" id="GO:0000155">
    <property type="term" value="F:phosphorelay sensor kinase activity"/>
    <property type="evidence" value="ECO:0007669"/>
    <property type="project" value="InterPro"/>
</dbReference>
<evidence type="ECO:0000313" key="4">
    <source>
        <dbReference type="Proteomes" id="UP000270046"/>
    </source>
</evidence>
<dbReference type="Gene3D" id="3.30.565.10">
    <property type="entry name" value="Histidine kinase-like ATPase, C-terminal domain"/>
    <property type="match status" value="1"/>
</dbReference>
<gene>
    <name evidence="3" type="ORF">HYN43_022345</name>
</gene>
<dbReference type="PANTHER" id="PTHR34220">
    <property type="entry name" value="SENSOR HISTIDINE KINASE YPDA"/>
    <property type="match status" value="1"/>
</dbReference>
<dbReference type="EMBL" id="CP032869">
    <property type="protein sequence ID" value="AYL97866.1"/>
    <property type="molecule type" value="Genomic_DNA"/>
</dbReference>
<evidence type="ECO:0000259" key="2">
    <source>
        <dbReference type="Pfam" id="PF06580"/>
    </source>
</evidence>